<proteinExistence type="predicted"/>
<evidence type="ECO:0000313" key="2">
    <source>
        <dbReference type="Proteomes" id="UP000015106"/>
    </source>
</evidence>
<organism evidence="1 2">
    <name type="scientific">Triticum urartu</name>
    <name type="common">Red wild einkorn</name>
    <name type="synonym">Crithodium urartu</name>
    <dbReference type="NCBI Taxonomy" id="4572"/>
    <lineage>
        <taxon>Eukaryota</taxon>
        <taxon>Viridiplantae</taxon>
        <taxon>Streptophyta</taxon>
        <taxon>Embryophyta</taxon>
        <taxon>Tracheophyta</taxon>
        <taxon>Spermatophyta</taxon>
        <taxon>Magnoliopsida</taxon>
        <taxon>Liliopsida</taxon>
        <taxon>Poales</taxon>
        <taxon>Poaceae</taxon>
        <taxon>BOP clade</taxon>
        <taxon>Pooideae</taxon>
        <taxon>Triticodae</taxon>
        <taxon>Triticeae</taxon>
        <taxon>Triticinae</taxon>
        <taxon>Triticum</taxon>
    </lineage>
</organism>
<sequence length="63" mass="6964">MCRSSVVTWKRTASMHAPNHMLLSQYTHHVVIEQAGVEICRSSHAILYSVVSSISTIIKAPTV</sequence>
<reference evidence="1" key="2">
    <citation type="submission" date="2018-03" db="EMBL/GenBank/DDBJ databases">
        <title>The Triticum urartu genome reveals the dynamic nature of wheat genome evolution.</title>
        <authorList>
            <person name="Ling H."/>
            <person name="Ma B."/>
            <person name="Shi X."/>
            <person name="Liu H."/>
            <person name="Dong L."/>
            <person name="Sun H."/>
            <person name="Cao Y."/>
            <person name="Gao Q."/>
            <person name="Zheng S."/>
            <person name="Li Y."/>
            <person name="Yu Y."/>
            <person name="Du H."/>
            <person name="Qi M."/>
            <person name="Li Y."/>
            <person name="Yu H."/>
            <person name="Cui Y."/>
            <person name="Wang N."/>
            <person name="Chen C."/>
            <person name="Wu H."/>
            <person name="Zhao Y."/>
            <person name="Zhang J."/>
            <person name="Li Y."/>
            <person name="Zhou W."/>
            <person name="Zhang B."/>
            <person name="Hu W."/>
            <person name="Eijk M."/>
            <person name="Tang J."/>
            <person name="Witsenboer H."/>
            <person name="Zhao S."/>
            <person name="Li Z."/>
            <person name="Zhang A."/>
            <person name="Wang D."/>
            <person name="Liang C."/>
        </authorList>
    </citation>
    <scope>NUCLEOTIDE SEQUENCE [LARGE SCALE GENOMIC DNA]</scope>
    <source>
        <strain evidence="1">cv. G1812</strain>
    </source>
</reference>
<accession>A0A8R7TNZ6</accession>
<name>A0A8R7TNZ6_TRIUA</name>
<dbReference type="EnsemblPlants" id="TuG1812G0200005480.01.T01">
    <property type="protein sequence ID" value="TuG1812G0200005480.01.T01.cds435765"/>
    <property type="gene ID" value="TuG1812G0200005480.01"/>
</dbReference>
<dbReference type="Gramene" id="TuG1812G0200005480.01.T01">
    <property type="protein sequence ID" value="TuG1812G0200005480.01.T01.cds435765"/>
    <property type="gene ID" value="TuG1812G0200005480.01"/>
</dbReference>
<reference evidence="2" key="1">
    <citation type="journal article" date="2013" name="Nature">
        <title>Draft genome of the wheat A-genome progenitor Triticum urartu.</title>
        <authorList>
            <person name="Ling H.Q."/>
            <person name="Zhao S."/>
            <person name="Liu D."/>
            <person name="Wang J."/>
            <person name="Sun H."/>
            <person name="Zhang C."/>
            <person name="Fan H."/>
            <person name="Li D."/>
            <person name="Dong L."/>
            <person name="Tao Y."/>
            <person name="Gao C."/>
            <person name="Wu H."/>
            <person name="Li Y."/>
            <person name="Cui Y."/>
            <person name="Guo X."/>
            <person name="Zheng S."/>
            <person name="Wang B."/>
            <person name="Yu K."/>
            <person name="Liang Q."/>
            <person name="Yang W."/>
            <person name="Lou X."/>
            <person name="Chen J."/>
            <person name="Feng M."/>
            <person name="Jian J."/>
            <person name="Zhang X."/>
            <person name="Luo G."/>
            <person name="Jiang Y."/>
            <person name="Liu J."/>
            <person name="Wang Z."/>
            <person name="Sha Y."/>
            <person name="Zhang B."/>
            <person name="Wu H."/>
            <person name="Tang D."/>
            <person name="Shen Q."/>
            <person name="Xue P."/>
            <person name="Zou S."/>
            <person name="Wang X."/>
            <person name="Liu X."/>
            <person name="Wang F."/>
            <person name="Yang Y."/>
            <person name="An X."/>
            <person name="Dong Z."/>
            <person name="Zhang K."/>
            <person name="Zhang X."/>
            <person name="Luo M.C."/>
            <person name="Dvorak J."/>
            <person name="Tong Y."/>
            <person name="Wang J."/>
            <person name="Yang H."/>
            <person name="Li Z."/>
            <person name="Wang D."/>
            <person name="Zhang A."/>
            <person name="Wang J."/>
        </authorList>
    </citation>
    <scope>NUCLEOTIDE SEQUENCE</scope>
    <source>
        <strain evidence="2">cv. G1812</strain>
    </source>
</reference>
<dbReference type="AlphaFoldDB" id="A0A8R7TNZ6"/>
<protein>
    <submittedName>
        <fullName evidence="1">Uncharacterized protein</fullName>
    </submittedName>
</protein>
<dbReference type="Proteomes" id="UP000015106">
    <property type="component" value="Chromosome 2"/>
</dbReference>
<evidence type="ECO:0000313" key="1">
    <source>
        <dbReference type="EnsemblPlants" id="TuG1812G0200005480.01.T01.cds435765"/>
    </source>
</evidence>
<keyword evidence="2" id="KW-1185">Reference proteome</keyword>
<reference evidence="1" key="3">
    <citation type="submission" date="2022-06" db="UniProtKB">
        <authorList>
            <consortium name="EnsemblPlants"/>
        </authorList>
    </citation>
    <scope>IDENTIFICATION</scope>
</reference>